<comment type="catalytic activity">
    <reaction evidence="8 9">
        <text>N-acetyl-L-glutamate + ATP = N-acetyl-L-glutamyl 5-phosphate + ADP</text>
        <dbReference type="Rhea" id="RHEA:14629"/>
        <dbReference type="ChEBI" id="CHEBI:30616"/>
        <dbReference type="ChEBI" id="CHEBI:44337"/>
        <dbReference type="ChEBI" id="CHEBI:57936"/>
        <dbReference type="ChEBI" id="CHEBI:456216"/>
        <dbReference type="EC" id="2.7.2.8"/>
    </reaction>
</comment>
<evidence type="ECO:0000313" key="11">
    <source>
        <dbReference type="EMBL" id="MBP2620166.1"/>
    </source>
</evidence>
<keyword evidence="6 9" id="KW-0418">Kinase</keyword>
<keyword evidence="12" id="KW-1185">Reference proteome</keyword>
<keyword evidence="4 9" id="KW-0808">Transferase</keyword>
<organism evidence="11 12">
    <name type="scientific">Streptococcus panodentis</name>
    <dbReference type="NCBI Taxonomy" id="1581472"/>
    <lineage>
        <taxon>Bacteria</taxon>
        <taxon>Bacillati</taxon>
        <taxon>Bacillota</taxon>
        <taxon>Bacilli</taxon>
        <taxon>Lactobacillales</taxon>
        <taxon>Streptococcaceae</taxon>
        <taxon>Streptococcus</taxon>
    </lineage>
</organism>
<comment type="caution">
    <text evidence="11">The sequence shown here is derived from an EMBL/GenBank/DDBJ whole genome shotgun (WGS) entry which is preliminary data.</text>
</comment>
<dbReference type="HAMAP" id="MF_00082">
    <property type="entry name" value="ArgB"/>
    <property type="match status" value="1"/>
</dbReference>
<evidence type="ECO:0000256" key="1">
    <source>
        <dbReference type="ARBA" id="ARBA00004828"/>
    </source>
</evidence>
<dbReference type="SUPFAM" id="SSF53633">
    <property type="entry name" value="Carbamate kinase-like"/>
    <property type="match status" value="1"/>
</dbReference>
<dbReference type="CDD" id="cd04238">
    <property type="entry name" value="AAK_NAGK-like"/>
    <property type="match status" value="1"/>
</dbReference>
<evidence type="ECO:0000256" key="5">
    <source>
        <dbReference type="ARBA" id="ARBA00022741"/>
    </source>
</evidence>
<dbReference type="GO" id="GO:0016301">
    <property type="term" value="F:kinase activity"/>
    <property type="evidence" value="ECO:0007669"/>
    <property type="project" value="UniProtKB-KW"/>
</dbReference>
<feature type="binding site" evidence="9">
    <location>
        <position position="156"/>
    </location>
    <ligand>
        <name>substrate</name>
    </ligand>
</feature>
<name>A0ABS5AUM4_9STRE</name>
<sequence>MKNIIVIKIGGAAAQELSAAFIQQVKSWAAAGKHIIIVHGGGLVINQLMRERQLETQKVKGLRVTAKSDLPVIQQALLDIVGLKLTKQFNQAGLDSLQLLSHLGSTVSADFINQSLYGYVGYVTDIETAYLEQLLAEGLVPVLASLGSNADGELLNINADYLAAAVASKLQAEKLILMTDTEGVLEDKKVLPQLLTSQVSTKIQTGVIQGGMIPKIESAVQTVLSGVNQVLIGDNLLTGTLIAEG</sequence>
<evidence type="ECO:0000256" key="3">
    <source>
        <dbReference type="ARBA" id="ARBA00022605"/>
    </source>
</evidence>
<proteinExistence type="inferred from homology"/>
<feature type="site" description="Transition state stabilizer" evidence="9">
    <location>
        <position position="8"/>
    </location>
</feature>
<keyword evidence="9" id="KW-0963">Cytoplasm</keyword>
<evidence type="ECO:0000256" key="8">
    <source>
        <dbReference type="ARBA" id="ARBA00048141"/>
    </source>
</evidence>
<dbReference type="EC" id="2.7.2.8" evidence="9"/>
<accession>A0ABS5AUM4</accession>
<dbReference type="PRINTS" id="PR00474">
    <property type="entry name" value="GLU5KINASE"/>
</dbReference>
<evidence type="ECO:0000256" key="4">
    <source>
        <dbReference type="ARBA" id="ARBA00022679"/>
    </source>
</evidence>
<gene>
    <name evidence="9 11" type="primary">argB</name>
    <name evidence="11" type="ORF">DHL47_02210</name>
</gene>
<dbReference type="Proteomes" id="UP001519349">
    <property type="component" value="Unassembled WGS sequence"/>
</dbReference>
<evidence type="ECO:0000256" key="2">
    <source>
        <dbReference type="ARBA" id="ARBA00022571"/>
    </source>
</evidence>
<comment type="pathway">
    <text evidence="1 9">Amino-acid biosynthesis; L-arginine biosynthesis; N(2)-acetyl-L-ornithine from L-glutamate: step 2/4.</text>
</comment>
<reference evidence="11 12" key="1">
    <citation type="submission" date="2018-05" db="EMBL/GenBank/DDBJ databases">
        <title>Draft genome sequence of Streptococcus panodentis CCUG 70867T.</title>
        <authorList>
            <person name="Salva-Serra F."/>
            <person name="Mendez V."/>
            <person name="Jaen-Luchoro D."/>
            <person name="Gonzales-Siles L."/>
            <person name="Karlsson R."/>
            <person name="Engstrom-Jakobsson H."/>
            <person name="Busquets A."/>
            <person name="Gomila M."/>
            <person name="Pineiro-Iglesias B."/>
            <person name="Bennasar-Figueras A."/>
            <person name="Seeger M."/>
            <person name="Moore E."/>
        </authorList>
    </citation>
    <scope>NUCLEOTIDE SEQUENCE [LARGE SCALE GENOMIC DNA]</scope>
    <source>
        <strain evidence="11 12">CCUG 70867</strain>
    </source>
</reference>
<keyword evidence="5 9" id="KW-0547">Nucleotide-binding</keyword>
<dbReference type="InterPro" id="IPR001057">
    <property type="entry name" value="Glu/AcGlu_kinase"/>
</dbReference>
<keyword evidence="7 9" id="KW-0067">ATP-binding</keyword>
<dbReference type="EMBL" id="QFAY01000003">
    <property type="protein sequence ID" value="MBP2620166.1"/>
    <property type="molecule type" value="Genomic_DNA"/>
</dbReference>
<comment type="similarity">
    <text evidence="9">Belongs to the acetylglutamate kinase family. ArgB subfamily.</text>
</comment>
<protein>
    <recommendedName>
        <fullName evidence="9">Acetylglutamate kinase</fullName>
        <ecNumber evidence="9">2.7.2.8</ecNumber>
    </recommendedName>
    <alternativeName>
        <fullName evidence="9">N-acetyl-L-glutamate 5-phosphotransferase</fullName>
    </alternativeName>
    <alternativeName>
        <fullName evidence="9">NAG kinase</fullName>
        <shortName evidence="9">NAGK</shortName>
    </alternativeName>
</protein>
<feature type="binding site" evidence="9">
    <location>
        <begin position="41"/>
        <end position="42"/>
    </location>
    <ligand>
        <name>substrate</name>
    </ligand>
</feature>
<evidence type="ECO:0000313" key="12">
    <source>
        <dbReference type="Proteomes" id="UP001519349"/>
    </source>
</evidence>
<dbReference type="InterPro" id="IPR001048">
    <property type="entry name" value="Asp/Glu/Uridylate_kinase"/>
</dbReference>
<comment type="subcellular location">
    <subcellularLocation>
        <location evidence="9">Cytoplasm</location>
    </subcellularLocation>
</comment>
<feature type="domain" description="Aspartate/glutamate/uridylate kinase" evidence="10">
    <location>
        <begin position="3"/>
        <end position="233"/>
    </location>
</feature>
<feature type="site" description="Transition state stabilizer" evidence="9">
    <location>
        <position position="215"/>
    </location>
</feature>
<keyword evidence="3 9" id="KW-0028">Amino-acid biosynthesis</keyword>
<dbReference type="PANTHER" id="PTHR23342">
    <property type="entry name" value="N-ACETYLGLUTAMATE SYNTHASE"/>
    <property type="match status" value="1"/>
</dbReference>
<keyword evidence="2 9" id="KW-0055">Arginine biosynthesis</keyword>
<dbReference type="InterPro" id="IPR037528">
    <property type="entry name" value="ArgB"/>
</dbReference>
<dbReference type="InterPro" id="IPR036393">
    <property type="entry name" value="AceGlu_kinase-like_sf"/>
</dbReference>
<evidence type="ECO:0000256" key="6">
    <source>
        <dbReference type="ARBA" id="ARBA00022777"/>
    </source>
</evidence>
<dbReference type="NCBIfam" id="TIGR00761">
    <property type="entry name" value="argB"/>
    <property type="match status" value="1"/>
</dbReference>
<dbReference type="PIRSF" id="PIRSF000728">
    <property type="entry name" value="NAGK"/>
    <property type="match status" value="1"/>
</dbReference>
<feature type="binding site" evidence="9">
    <location>
        <position position="63"/>
    </location>
    <ligand>
        <name>substrate</name>
    </ligand>
</feature>
<evidence type="ECO:0000256" key="7">
    <source>
        <dbReference type="ARBA" id="ARBA00022840"/>
    </source>
</evidence>
<dbReference type="RefSeq" id="WP_128836910.1">
    <property type="nucleotide sequence ID" value="NZ_QFAY01000003.1"/>
</dbReference>
<evidence type="ECO:0000256" key="9">
    <source>
        <dbReference type="HAMAP-Rule" id="MF_00082"/>
    </source>
</evidence>
<comment type="function">
    <text evidence="9">Catalyzes the ATP-dependent phosphorylation of N-acetyl-L-glutamate.</text>
</comment>
<evidence type="ECO:0000259" key="10">
    <source>
        <dbReference type="Pfam" id="PF00696"/>
    </source>
</evidence>
<dbReference type="Gene3D" id="3.40.1160.10">
    <property type="entry name" value="Acetylglutamate kinase-like"/>
    <property type="match status" value="1"/>
</dbReference>
<dbReference type="PANTHER" id="PTHR23342:SF0">
    <property type="entry name" value="N-ACETYLGLUTAMATE SYNTHASE, MITOCHONDRIAL"/>
    <property type="match status" value="1"/>
</dbReference>
<dbReference type="Pfam" id="PF00696">
    <property type="entry name" value="AA_kinase"/>
    <property type="match status" value="1"/>
</dbReference>
<dbReference type="InterPro" id="IPR004662">
    <property type="entry name" value="AcgluKinase_fam"/>
</dbReference>